<evidence type="ECO:0000313" key="4">
    <source>
        <dbReference type="Proteomes" id="UP000177273"/>
    </source>
</evidence>
<evidence type="ECO:0000256" key="1">
    <source>
        <dbReference type="SAM" id="Phobius"/>
    </source>
</evidence>
<dbReference type="PANTHER" id="PTHR34978">
    <property type="entry name" value="POSSIBLE SENSOR-TRANSDUCER PROTEIN BLAR"/>
    <property type="match status" value="1"/>
</dbReference>
<keyword evidence="1" id="KW-0812">Transmembrane</keyword>
<dbReference type="Pfam" id="PF05569">
    <property type="entry name" value="Peptidase_M56"/>
    <property type="match status" value="1"/>
</dbReference>
<organism evidence="3 4">
    <name type="scientific">Floricoccus penangensis</name>
    <dbReference type="NCBI Taxonomy" id="1859475"/>
    <lineage>
        <taxon>Bacteria</taxon>
        <taxon>Bacillati</taxon>
        <taxon>Bacillota</taxon>
        <taxon>Bacilli</taxon>
        <taxon>Lactobacillales</taxon>
        <taxon>Streptococcaceae</taxon>
        <taxon>Floricoccus</taxon>
    </lineage>
</organism>
<dbReference type="CDD" id="cd07341">
    <property type="entry name" value="M56_BlaR1_MecR1_like"/>
    <property type="match status" value="1"/>
</dbReference>
<feature type="domain" description="Peptidase M56" evidence="2">
    <location>
        <begin position="1"/>
        <end position="167"/>
    </location>
</feature>
<protein>
    <recommendedName>
        <fullName evidence="2">Peptidase M56 domain-containing protein</fullName>
    </recommendedName>
</protein>
<name>A0A9Q5JHV5_9LACT</name>
<dbReference type="InterPro" id="IPR008756">
    <property type="entry name" value="Peptidase_M56"/>
</dbReference>
<proteinExistence type="predicted"/>
<dbReference type="InterPro" id="IPR052173">
    <property type="entry name" value="Beta-lactam_resp_regulator"/>
</dbReference>
<dbReference type="Proteomes" id="UP000177273">
    <property type="component" value="Unassembled WGS sequence"/>
</dbReference>
<sequence length="361" mass="41927">MIIFAIWIVGSLVKLTILIKQSLRLHSFVKLFSKKSMKTNINGRTINILYLPVVDSPSVIGLINPTIIIPDINLSKEEFNFILSHEVLHISNFDLIIKYFYEFIMIVYWWNPLGYIFKDKMDQILEIRVDEGVLEKNNTNEDKIKYVETLLNVSKQLQTNDEAALTSYFAVSGNKDLLLDRSKNILNYNKRKSNNKFIKFIFAPLLLLGFLILSSIVFEPYSLPPEEEGTEILSFDPKTSYIIKDGESYLFYINGSLALNKDKKETKQLLKSEQFKDMKIYNKGEKKLSSKQDDGKSVNKQTDSVVNNKTSSSTEFFVKNDDKYDYYKKGQFCNSYNEKDFEVIKRSATFKHVKVYDKLPD</sequence>
<feature type="transmembrane region" description="Helical" evidence="1">
    <location>
        <begin position="46"/>
        <end position="69"/>
    </location>
</feature>
<feature type="transmembrane region" description="Helical" evidence="1">
    <location>
        <begin position="89"/>
        <end position="111"/>
    </location>
</feature>
<accession>A0A9Q5JHV5</accession>
<reference evidence="4" key="1">
    <citation type="submission" date="2016-09" db="EMBL/GenBank/DDBJ databases">
        <title>Draft genome sequence of a novel species of the family Streptococcaceae isolated from flowers.</title>
        <authorList>
            <person name="Chuah L.-O."/>
            <person name="Yap K.-P."/>
            <person name="Thong K.L."/>
            <person name="Liong M.T."/>
            <person name="Ahmad R."/>
            <person name="Rusul G."/>
        </authorList>
    </citation>
    <scope>NUCLEOTIDE SEQUENCE [LARGE SCALE GENOMIC DNA]</scope>
    <source>
        <strain evidence="4">HibF3</strain>
    </source>
</reference>
<feature type="transmembrane region" description="Helical" evidence="1">
    <location>
        <begin position="6"/>
        <end position="25"/>
    </location>
</feature>
<keyword evidence="4" id="KW-1185">Reference proteome</keyword>
<gene>
    <name evidence="3" type="ORF">BG262_07720</name>
</gene>
<comment type="caution">
    <text evidence="3">The sequence shown here is derived from an EMBL/GenBank/DDBJ whole genome shotgun (WGS) entry which is preliminary data.</text>
</comment>
<evidence type="ECO:0000313" key="3">
    <source>
        <dbReference type="EMBL" id="OFI47872.1"/>
    </source>
</evidence>
<feature type="transmembrane region" description="Helical" evidence="1">
    <location>
        <begin position="197"/>
        <end position="218"/>
    </location>
</feature>
<keyword evidence="1" id="KW-0472">Membrane</keyword>
<dbReference type="PANTHER" id="PTHR34978:SF3">
    <property type="entry name" value="SLR0241 PROTEIN"/>
    <property type="match status" value="1"/>
</dbReference>
<evidence type="ECO:0000259" key="2">
    <source>
        <dbReference type="Pfam" id="PF05569"/>
    </source>
</evidence>
<keyword evidence="1" id="KW-1133">Transmembrane helix</keyword>
<dbReference type="EMBL" id="MKIQ01000002">
    <property type="protein sequence ID" value="OFI47872.1"/>
    <property type="molecule type" value="Genomic_DNA"/>
</dbReference>
<dbReference type="AlphaFoldDB" id="A0A9Q5JHV5"/>